<accession>A0A6S9HJ16</accession>
<keyword evidence="3 7" id="KW-0812">Transmembrane</keyword>
<dbReference type="AlphaFoldDB" id="A0A6S9HJ16"/>
<dbReference type="Pfam" id="PF01105">
    <property type="entry name" value="EMP24_GP25L"/>
    <property type="match status" value="1"/>
</dbReference>
<proteinExistence type="inferred from homology"/>
<evidence type="ECO:0000256" key="6">
    <source>
        <dbReference type="ARBA" id="ARBA00023136"/>
    </source>
</evidence>
<gene>
    <name evidence="9" type="ORF">HAKA00212_LOCUS11743</name>
</gene>
<comment type="subcellular location">
    <subcellularLocation>
        <location evidence="1">Membrane</location>
        <topology evidence="1">Single-pass type I membrane protein</topology>
    </subcellularLocation>
</comment>
<dbReference type="SMART" id="SM01190">
    <property type="entry name" value="EMP24_GP25L"/>
    <property type="match status" value="1"/>
</dbReference>
<evidence type="ECO:0000256" key="2">
    <source>
        <dbReference type="ARBA" id="ARBA00007104"/>
    </source>
</evidence>
<dbReference type="GO" id="GO:0016020">
    <property type="term" value="C:membrane"/>
    <property type="evidence" value="ECO:0007669"/>
    <property type="project" value="UniProtKB-SubCell"/>
</dbReference>
<keyword evidence="5 7" id="KW-1133">Transmembrane helix</keyword>
<organism evidence="9">
    <name type="scientific">Heterosigma akashiwo</name>
    <name type="common">Chromophytic alga</name>
    <name type="synonym">Heterosigma carterae</name>
    <dbReference type="NCBI Taxonomy" id="2829"/>
    <lineage>
        <taxon>Eukaryota</taxon>
        <taxon>Sar</taxon>
        <taxon>Stramenopiles</taxon>
        <taxon>Ochrophyta</taxon>
        <taxon>Raphidophyceae</taxon>
        <taxon>Chattonellales</taxon>
        <taxon>Chattonellaceae</taxon>
        <taxon>Heterosigma</taxon>
    </lineage>
</organism>
<evidence type="ECO:0000256" key="7">
    <source>
        <dbReference type="SAM" id="Phobius"/>
    </source>
</evidence>
<feature type="domain" description="GOLD" evidence="8">
    <location>
        <begin position="32"/>
        <end position="211"/>
    </location>
</feature>
<feature type="transmembrane region" description="Helical" evidence="7">
    <location>
        <begin position="185"/>
        <end position="206"/>
    </location>
</feature>
<evidence type="ECO:0000256" key="5">
    <source>
        <dbReference type="ARBA" id="ARBA00022989"/>
    </source>
</evidence>
<evidence type="ECO:0000256" key="3">
    <source>
        <dbReference type="ARBA" id="ARBA00022692"/>
    </source>
</evidence>
<dbReference type="InterPro" id="IPR009038">
    <property type="entry name" value="GOLD_dom"/>
</dbReference>
<keyword evidence="4" id="KW-0732">Signal</keyword>
<comment type="similarity">
    <text evidence="2">Belongs to the EMP24/GP25L family.</text>
</comment>
<evidence type="ECO:0000313" key="9">
    <source>
        <dbReference type="EMBL" id="CAE0633031.1"/>
    </source>
</evidence>
<name>A0A6S9HJ16_HETAK</name>
<reference evidence="9" key="1">
    <citation type="submission" date="2021-01" db="EMBL/GenBank/DDBJ databases">
        <authorList>
            <person name="Corre E."/>
            <person name="Pelletier E."/>
            <person name="Niang G."/>
            <person name="Scheremetjew M."/>
            <person name="Finn R."/>
            <person name="Kale V."/>
            <person name="Holt S."/>
            <person name="Cochrane G."/>
            <person name="Meng A."/>
            <person name="Brown T."/>
            <person name="Cohen L."/>
        </authorList>
    </citation>
    <scope>NUCLEOTIDE SEQUENCE</scope>
    <source>
        <strain evidence="9">CCMP3107</strain>
    </source>
</reference>
<sequence length="216" mass="24690">MISFDGPAKKLIMKHYFLLALLVCLQWCFGSSLYFVIKKGEPRCFFLEYPKQTPLRVTYEYPSKDSSQGDVRVRLEAASKVQFSGYTLEEKEGEFSLEMEDNEEASLCFESDSAQAQRVGARVAVGRPQGAFARGREVREHLTLFQAELAKVGDELVQVLNEADFMKEHEVIFHSESERMNSAAMWWPILQISILVVTGVMVVNNLKRFFKSKKLV</sequence>
<evidence type="ECO:0000256" key="1">
    <source>
        <dbReference type="ARBA" id="ARBA00004479"/>
    </source>
</evidence>
<dbReference type="InterPro" id="IPR015720">
    <property type="entry name" value="Emp24-like"/>
</dbReference>
<evidence type="ECO:0000259" key="8">
    <source>
        <dbReference type="SMART" id="SM01190"/>
    </source>
</evidence>
<dbReference type="EMBL" id="HBIU01025364">
    <property type="protein sequence ID" value="CAE0633031.1"/>
    <property type="molecule type" value="Transcribed_RNA"/>
</dbReference>
<protein>
    <recommendedName>
        <fullName evidence="8">GOLD domain-containing protein</fullName>
    </recommendedName>
</protein>
<evidence type="ECO:0000256" key="4">
    <source>
        <dbReference type="ARBA" id="ARBA00022729"/>
    </source>
</evidence>
<dbReference type="PANTHER" id="PTHR22811">
    <property type="entry name" value="TRANSMEMBRANE EMP24 DOMAIN-CONTAINING PROTEIN"/>
    <property type="match status" value="1"/>
</dbReference>
<keyword evidence="6 7" id="KW-0472">Membrane</keyword>